<reference evidence="6" key="1">
    <citation type="journal article" date="2019" name="Int. J. Syst. Evol. Microbiol.">
        <title>The Global Catalogue of Microorganisms (GCM) 10K type strain sequencing project: providing services to taxonomists for standard genome sequencing and annotation.</title>
        <authorList>
            <consortium name="The Broad Institute Genomics Platform"/>
            <consortium name="The Broad Institute Genome Sequencing Center for Infectious Disease"/>
            <person name="Wu L."/>
            <person name="Ma J."/>
        </authorList>
    </citation>
    <scope>NUCLEOTIDE SEQUENCE [LARGE SCALE GENOMIC DNA]</scope>
    <source>
        <strain evidence="6">JCM 17805</strain>
    </source>
</reference>
<dbReference type="Gene3D" id="2.70.240.20">
    <property type="entry name" value="Leukocidin/Hemolysin toxin, cytolysin domain"/>
    <property type="match status" value="1"/>
</dbReference>
<feature type="signal peptide" evidence="3">
    <location>
        <begin position="1"/>
        <end position="28"/>
    </location>
</feature>
<name>A0ABP8V510_9GAMM</name>
<feature type="region of interest" description="Disordered" evidence="2">
    <location>
        <begin position="669"/>
        <end position="698"/>
    </location>
</feature>
<evidence type="ECO:0000256" key="1">
    <source>
        <dbReference type="ARBA" id="ARBA00022729"/>
    </source>
</evidence>
<feature type="chain" id="PRO_5046969784" description="Ricin B lectin domain-containing protein" evidence="3">
    <location>
        <begin position="29"/>
        <end position="788"/>
    </location>
</feature>
<feature type="domain" description="Ricin B lectin" evidence="4">
    <location>
        <begin position="537"/>
        <end position="656"/>
    </location>
</feature>
<dbReference type="Pfam" id="PF07968">
    <property type="entry name" value="Leukocidin"/>
    <property type="match status" value="1"/>
</dbReference>
<organism evidence="5 6">
    <name type="scientific">Kistimonas scapharcae</name>
    <dbReference type="NCBI Taxonomy" id="1036133"/>
    <lineage>
        <taxon>Bacteria</taxon>
        <taxon>Pseudomonadati</taxon>
        <taxon>Pseudomonadota</taxon>
        <taxon>Gammaproteobacteria</taxon>
        <taxon>Oceanospirillales</taxon>
        <taxon>Endozoicomonadaceae</taxon>
        <taxon>Kistimonas</taxon>
    </lineage>
</organism>
<dbReference type="Gene3D" id="2.70.240.10">
    <property type="entry name" value="Leukocidin/porin MspA"/>
    <property type="match status" value="1"/>
</dbReference>
<proteinExistence type="predicted"/>
<feature type="compositionally biased region" description="Polar residues" evidence="2">
    <location>
        <begin position="689"/>
        <end position="698"/>
    </location>
</feature>
<dbReference type="SMART" id="SM00458">
    <property type="entry name" value="RICIN"/>
    <property type="match status" value="1"/>
</dbReference>
<evidence type="ECO:0000313" key="5">
    <source>
        <dbReference type="EMBL" id="GAA4651343.1"/>
    </source>
</evidence>
<dbReference type="Pfam" id="PF00652">
    <property type="entry name" value="Ricin_B_lectin"/>
    <property type="match status" value="1"/>
</dbReference>
<dbReference type="EMBL" id="BAABFL010000449">
    <property type="protein sequence ID" value="GAA4651343.1"/>
    <property type="molecule type" value="Genomic_DNA"/>
</dbReference>
<accession>A0ABP8V510</accession>
<gene>
    <name evidence="5" type="ORF">GCM10023116_36270</name>
</gene>
<dbReference type="InterPro" id="IPR000772">
    <property type="entry name" value="Ricin_B_lectin"/>
</dbReference>
<evidence type="ECO:0000256" key="2">
    <source>
        <dbReference type="SAM" id="MobiDB-lite"/>
    </source>
</evidence>
<dbReference type="PROSITE" id="PS50231">
    <property type="entry name" value="RICIN_B_LECTIN"/>
    <property type="match status" value="1"/>
</dbReference>
<dbReference type="InterPro" id="IPR035992">
    <property type="entry name" value="Ricin_B-like_lectins"/>
</dbReference>
<evidence type="ECO:0000256" key="3">
    <source>
        <dbReference type="SAM" id="SignalP"/>
    </source>
</evidence>
<sequence length="788" mass="87739">MLLPKRLCTLGSLSFASLPLLLGTPSWGSDFSEHHASPFYKNESTIKTYGPMTRYASALQKKLNNRESVSQTSRLPQNIAYINAAVSLASHHQSHIQKALASGGTVIIDNTENQNKGIAKQISATLGGIGFDSPIIMIRKNSDGISEYKQLIPHSPEDHDTATTPSHSIDHEALSEETVSMLQDWQKKSAKYRAKERDSHYRPEVSIPVELRYTNFPCMVGETFHGNGTTGYWYWDDKLIDACNKNASVSLFYTVDLIRSVSSTAGGADDAKYVRITVDPSSNGGAGWHLTDQPSHKHTWFQSWTNRETWFGPVADSYYVTIQSNDPEVHLYNTIPSNHPKESQIMHTIGLQVGVSGGPSLLNPALMAAGAAGQNPLGFSGINMGLSFTYTSERAISYNNHEYELINLSRAGNTDKAAWIWSREFSKYAQHWRTNRTCELWCQDWFYDDVAFSAASYSSFTPGFSATFQVPANKTDTSTLEFESAIKAVALGGRVQYAFLFQHYTPWGFKGTKYSFKQNLDINWGATFFNAEIPVSIEAYKESSEHGICLEVIDSKTDAGSKVGVGDCHFNQNQIWGLDSEFRYKSFLAQDRCLTREGHETLTIRPCTHAANQKWEWENEHLINNLGGAMTIKEGDRVIACPHTQTPTEWRNFIRKPDITGTMTVSALTMTTDEPNAKRPQRTPDYSPEPNSATQQEDTAYPFSSLATESLDHNIDDDDNGYDSVNGPLDSAENQEETEWSGDFPLTSDETNNTPYAYSTLNTHAGAPSNTGTESTYTMIIKQTNDDD</sequence>
<evidence type="ECO:0000259" key="4">
    <source>
        <dbReference type="SMART" id="SM00458"/>
    </source>
</evidence>
<dbReference type="InterPro" id="IPR036435">
    <property type="entry name" value="Leukocidin/porin_MspA_sf"/>
</dbReference>
<keyword evidence="1 3" id="KW-0732">Signal</keyword>
<dbReference type="Proteomes" id="UP001500604">
    <property type="component" value="Unassembled WGS sequence"/>
</dbReference>
<evidence type="ECO:0000313" key="6">
    <source>
        <dbReference type="Proteomes" id="UP001500604"/>
    </source>
</evidence>
<dbReference type="SUPFAM" id="SSF50370">
    <property type="entry name" value="Ricin B-like lectins"/>
    <property type="match status" value="1"/>
</dbReference>
<dbReference type="InterPro" id="IPR016183">
    <property type="entry name" value="Leukocidin/Hemolysin_toxin"/>
</dbReference>
<feature type="region of interest" description="Disordered" evidence="2">
    <location>
        <begin position="711"/>
        <end position="749"/>
    </location>
</feature>
<protein>
    <recommendedName>
        <fullName evidence="4">Ricin B lectin domain-containing protein</fullName>
    </recommendedName>
</protein>
<keyword evidence="6" id="KW-1185">Reference proteome</keyword>
<dbReference type="SUPFAM" id="SSF56959">
    <property type="entry name" value="Leukocidin-like"/>
    <property type="match status" value="1"/>
</dbReference>
<comment type="caution">
    <text evidence="5">The sequence shown here is derived from an EMBL/GenBank/DDBJ whole genome shotgun (WGS) entry which is preliminary data.</text>
</comment>